<dbReference type="Pfam" id="PF07133">
    <property type="entry name" value="Merozoite_SPAM"/>
    <property type="match status" value="1"/>
</dbReference>
<feature type="compositionally biased region" description="Basic and acidic residues" evidence="1">
    <location>
        <begin position="343"/>
        <end position="364"/>
    </location>
</feature>
<gene>
    <name evidence="2" type="primary">MSP6</name>
    <name evidence="2" type="ORF">PRCDC_1034800</name>
</gene>
<feature type="region of interest" description="Disordered" evidence="1">
    <location>
        <begin position="267"/>
        <end position="390"/>
    </location>
</feature>
<dbReference type="EMBL" id="HG810771">
    <property type="protein sequence ID" value="CDO64785.1"/>
    <property type="molecule type" value="Genomic_DNA"/>
</dbReference>
<accession>A0A060RTK4</accession>
<evidence type="ECO:0000313" key="2">
    <source>
        <dbReference type="EMBL" id="CDO64785.1"/>
    </source>
</evidence>
<dbReference type="PhylomeDB" id="A0A060RTK4"/>
<feature type="region of interest" description="Disordered" evidence="1">
    <location>
        <begin position="59"/>
        <end position="138"/>
    </location>
</feature>
<proteinExistence type="predicted"/>
<keyword evidence="2" id="KW-0477">Merozoite</keyword>
<evidence type="ECO:0000313" key="3">
    <source>
        <dbReference type="Proteomes" id="UP000027581"/>
    </source>
</evidence>
<protein>
    <submittedName>
        <fullName evidence="2">Merozoite surface protein 6</fullName>
    </submittedName>
</protein>
<reference evidence="2" key="1">
    <citation type="submission" date="2014-01" db="EMBL/GenBank/DDBJ databases">
        <authorList>
            <person name="Aslett M."/>
        </authorList>
    </citation>
    <scope>NUCLEOTIDE SEQUENCE</scope>
    <source>
        <strain evidence="2">CDC</strain>
    </source>
</reference>
<dbReference type="VEuPathDB" id="PlasmoDB:PRG01_1034000"/>
<dbReference type="AlphaFoldDB" id="A0A060RTK4"/>
<evidence type="ECO:0000256" key="1">
    <source>
        <dbReference type="SAM" id="MobiDB-lite"/>
    </source>
</evidence>
<dbReference type="Proteomes" id="UP000027581">
    <property type="component" value="Unassembled WGS sequence"/>
</dbReference>
<feature type="compositionally biased region" description="Basic and acidic residues" evidence="1">
    <location>
        <begin position="63"/>
        <end position="77"/>
    </location>
</feature>
<feature type="compositionally biased region" description="Low complexity" evidence="1">
    <location>
        <begin position="210"/>
        <end position="237"/>
    </location>
</feature>
<organism evidence="2 3">
    <name type="scientific">Plasmodium reichenowi</name>
    <dbReference type="NCBI Taxonomy" id="5854"/>
    <lineage>
        <taxon>Eukaryota</taxon>
        <taxon>Sar</taxon>
        <taxon>Alveolata</taxon>
        <taxon>Apicomplexa</taxon>
        <taxon>Aconoidasida</taxon>
        <taxon>Haemosporida</taxon>
        <taxon>Plasmodiidae</taxon>
        <taxon>Plasmodium</taxon>
        <taxon>Plasmodium (Laverania)</taxon>
    </lineage>
</organism>
<name>A0A060RTK4_PLARE</name>
<feature type="compositionally biased region" description="Polar residues" evidence="1">
    <location>
        <begin position="365"/>
        <end position="378"/>
    </location>
</feature>
<sequence length="426" mass="47962">MNKIYNITFLFILLNLYINENNFIRNELINEKNHNLRNGSIYNNDKILSKNEVDTNIESNENSIHESGHKIEGEEVSKANQEQPNVEDITYKKKDVADSEIPFSGSDIQGTYQFPRKPGRITNPRTGGNTIIPPPSRLSGLEGVSYPFVYTSSNQPRPQRANIGGISHLSGIRGIHTYSGESGENQHIVTSRSNTQNGANDLTGTTQEITQGEQASSETNRNPTSGSNSTTTSLNNNILGWEFGGGAPQNGAAEDKKTNHLLEQIKIPSWDRDNIPDENEQVIEDPQEDNKNDEEETETETENLETEEDNNEEIEENEEDDIDEEIVEENEEDDINDESVEEKEEKTEEKTENKITNEGKEEQKNNSPSDINAQNLISNKHKKNDETKKTAENIVKTLVGLFSEKNQIDSTINNLVQEMIHLFSNN</sequence>
<dbReference type="VEuPathDB" id="PlasmoDB:PRCDC_1034800"/>
<dbReference type="InterPro" id="IPR010784">
    <property type="entry name" value="Merozoite_SPAM"/>
</dbReference>
<feature type="region of interest" description="Disordered" evidence="1">
    <location>
        <begin position="210"/>
        <end position="253"/>
    </location>
</feature>
<reference evidence="2" key="2">
    <citation type="submission" date="2014-05" db="EMBL/GenBank/DDBJ databases">
        <title>The genome sequences of chimpanzee malaria parasites reveal the path to human adaptation.</title>
        <authorList>
            <person name="Otto T.D."/>
            <person name="Rayner J.C."/>
            <person name="Boehme U."/>
            <person name="Pain A."/>
            <person name="Spottiswoode N."/>
            <person name="Sanders M."/>
            <person name="Quail M."/>
            <person name="Ollomo B."/>
            <person name="Renaud F."/>
            <person name="Thomas A.W."/>
            <person name="Prugnolle F."/>
            <person name="Conway D.J."/>
            <person name="Newbold C."/>
            <person name="Berriman M."/>
        </authorList>
    </citation>
    <scope>NUCLEOTIDE SEQUENCE [LARGE SCALE GENOMIC DNA]</scope>
    <source>
        <strain evidence="2">CDC</strain>
    </source>
</reference>
<keyword evidence="3" id="KW-1185">Reference proteome</keyword>
<feature type="compositionally biased region" description="Acidic residues" evidence="1">
    <location>
        <begin position="276"/>
        <end position="342"/>
    </location>
</feature>